<dbReference type="GO" id="GO:0004553">
    <property type="term" value="F:hydrolase activity, hydrolyzing O-glycosyl compounds"/>
    <property type="evidence" value="ECO:0007669"/>
    <property type="project" value="InterPro"/>
</dbReference>
<comment type="caution">
    <text evidence="5">The sequence shown here is derived from an EMBL/GenBank/DDBJ whole genome shotgun (WGS) entry which is preliminary data.</text>
</comment>
<dbReference type="GO" id="GO:0005975">
    <property type="term" value="P:carbohydrate metabolic process"/>
    <property type="evidence" value="ECO:0007669"/>
    <property type="project" value="InterPro"/>
</dbReference>
<feature type="domain" description="GH16" evidence="4">
    <location>
        <begin position="36"/>
        <end position="263"/>
    </location>
</feature>
<dbReference type="Proteomes" id="UP001203297">
    <property type="component" value="Unassembled WGS sequence"/>
</dbReference>
<name>A0AAD4QN79_9AGAM</name>
<dbReference type="GO" id="GO:0031505">
    <property type="term" value="P:fungal-type cell wall organization"/>
    <property type="evidence" value="ECO:0007669"/>
    <property type="project" value="TreeGrafter"/>
</dbReference>
<accession>A0AAD4QN79</accession>
<dbReference type="PANTHER" id="PTHR10963:SF22">
    <property type="entry name" value="GLYCOSIDASE CRH2-RELATED"/>
    <property type="match status" value="1"/>
</dbReference>
<evidence type="ECO:0000256" key="1">
    <source>
        <dbReference type="ARBA" id="ARBA00022729"/>
    </source>
</evidence>
<dbReference type="InterPro" id="IPR000757">
    <property type="entry name" value="Beta-glucanase-like"/>
</dbReference>
<gene>
    <name evidence="5" type="ORF">B0F90DRAFT_1629871</name>
</gene>
<evidence type="ECO:0000259" key="4">
    <source>
        <dbReference type="PROSITE" id="PS51762"/>
    </source>
</evidence>
<keyword evidence="6" id="KW-1185">Reference proteome</keyword>
<keyword evidence="2 5" id="KW-0378">Hydrolase</keyword>
<dbReference type="InterPro" id="IPR013320">
    <property type="entry name" value="ConA-like_dom_sf"/>
</dbReference>
<keyword evidence="3" id="KW-0326">Glycosidase</keyword>
<proteinExistence type="predicted"/>
<evidence type="ECO:0000256" key="3">
    <source>
        <dbReference type="ARBA" id="ARBA00023295"/>
    </source>
</evidence>
<dbReference type="SUPFAM" id="SSF49899">
    <property type="entry name" value="Concanavalin A-like lectins/glucanases"/>
    <property type="match status" value="1"/>
</dbReference>
<dbReference type="EMBL" id="WTXG01000019">
    <property type="protein sequence ID" value="KAI0300140.1"/>
    <property type="molecule type" value="Genomic_DNA"/>
</dbReference>
<dbReference type="AlphaFoldDB" id="A0AAD4QN79"/>
<sequence>NSTNLCPVSAPCCSPFGFCGDGVFCLGGCNPFASNSLSSCRPSPICQSATYTFTSNSRIHSNVSLFDGNATAYDWVLNKGDIFNTNSSGGELALVLTQNNGGTRISSTRYVHYGKITATMKTGRWNGVVTAFITMSNIKDEIDWEFPGANSTTGQTNFYWQGNIPAKTQGQVESGISDTYSNYHAFTIDWQQDNLTFLVDDKVVRTVNKADVIDANGVAHYPTTPASIQISLWPAGINTSAPGTVEWAGGMIDWQDSDYQSAGHFYALVKSVEVQCNDPVPPSPNVTSYIYGANSSALTPDIIFSNQSALLNGTRCFSFLSTTFGGLSPLCPWPSSEFSK</sequence>
<evidence type="ECO:0000256" key="2">
    <source>
        <dbReference type="ARBA" id="ARBA00022801"/>
    </source>
</evidence>
<dbReference type="InterPro" id="IPR050546">
    <property type="entry name" value="Glycosyl_Hydrlase_16"/>
</dbReference>
<dbReference type="GO" id="GO:0009277">
    <property type="term" value="C:fungal-type cell wall"/>
    <property type="evidence" value="ECO:0007669"/>
    <property type="project" value="TreeGrafter"/>
</dbReference>
<dbReference type="Gene3D" id="2.60.120.200">
    <property type="match status" value="1"/>
</dbReference>
<dbReference type="GO" id="GO:0016757">
    <property type="term" value="F:glycosyltransferase activity"/>
    <property type="evidence" value="ECO:0007669"/>
    <property type="project" value="TreeGrafter"/>
</dbReference>
<protein>
    <submittedName>
        <fullName evidence="5">Glycoside hydrolase family 16 protein</fullName>
    </submittedName>
</protein>
<evidence type="ECO:0000313" key="5">
    <source>
        <dbReference type="EMBL" id="KAI0300140.1"/>
    </source>
</evidence>
<evidence type="ECO:0000313" key="6">
    <source>
        <dbReference type="Proteomes" id="UP001203297"/>
    </source>
</evidence>
<keyword evidence="1" id="KW-0732">Signal</keyword>
<dbReference type="Pfam" id="PF00722">
    <property type="entry name" value="Glyco_hydro_16"/>
    <property type="match status" value="1"/>
</dbReference>
<organism evidence="5 6">
    <name type="scientific">Multifurca ochricompacta</name>
    <dbReference type="NCBI Taxonomy" id="376703"/>
    <lineage>
        <taxon>Eukaryota</taxon>
        <taxon>Fungi</taxon>
        <taxon>Dikarya</taxon>
        <taxon>Basidiomycota</taxon>
        <taxon>Agaricomycotina</taxon>
        <taxon>Agaricomycetes</taxon>
        <taxon>Russulales</taxon>
        <taxon>Russulaceae</taxon>
        <taxon>Multifurca</taxon>
    </lineage>
</organism>
<feature type="non-terminal residue" evidence="5">
    <location>
        <position position="340"/>
    </location>
</feature>
<reference evidence="5" key="1">
    <citation type="journal article" date="2022" name="New Phytol.">
        <title>Evolutionary transition to the ectomycorrhizal habit in the genomes of a hyperdiverse lineage of mushroom-forming fungi.</title>
        <authorList>
            <person name="Looney B."/>
            <person name="Miyauchi S."/>
            <person name="Morin E."/>
            <person name="Drula E."/>
            <person name="Courty P.E."/>
            <person name="Kohler A."/>
            <person name="Kuo A."/>
            <person name="LaButti K."/>
            <person name="Pangilinan J."/>
            <person name="Lipzen A."/>
            <person name="Riley R."/>
            <person name="Andreopoulos W."/>
            <person name="He G."/>
            <person name="Johnson J."/>
            <person name="Nolan M."/>
            <person name="Tritt A."/>
            <person name="Barry K.W."/>
            <person name="Grigoriev I.V."/>
            <person name="Nagy L.G."/>
            <person name="Hibbett D."/>
            <person name="Henrissat B."/>
            <person name="Matheny P.B."/>
            <person name="Labbe J."/>
            <person name="Martin F.M."/>
        </authorList>
    </citation>
    <scope>NUCLEOTIDE SEQUENCE</scope>
    <source>
        <strain evidence="5">BPL690</strain>
    </source>
</reference>
<dbReference type="PROSITE" id="PS51762">
    <property type="entry name" value="GH16_2"/>
    <property type="match status" value="1"/>
</dbReference>
<dbReference type="PANTHER" id="PTHR10963">
    <property type="entry name" value="GLYCOSYL HYDROLASE-RELATED"/>
    <property type="match status" value="1"/>
</dbReference>